<evidence type="ECO:0000313" key="11">
    <source>
        <dbReference type="RefSeq" id="XP_002740525.1"/>
    </source>
</evidence>
<reference evidence="11" key="1">
    <citation type="submission" date="2025-08" db="UniProtKB">
        <authorList>
            <consortium name="RefSeq"/>
        </authorList>
    </citation>
    <scope>IDENTIFICATION</scope>
    <source>
        <tissue evidence="11">Testes</tissue>
    </source>
</reference>
<name>A0ABM0GZ03_SACKO</name>
<evidence type="ECO:0000256" key="9">
    <source>
        <dbReference type="RuleBase" id="RU364016"/>
    </source>
</evidence>
<dbReference type="SUPFAM" id="SSF53448">
    <property type="entry name" value="Nucleotide-diphospho-sugar transferases"/>
    <property type="match status" value="2"/>
</dbReference>
<keyword evidence="8 9" id="KW-0472">Membrane</keyword>
<accession>A0ABM0GZ03</accession>
<dbReference type="GeneID" id="100368206"/>
<dbReference type="PANTHER" id="PTHR12369:SF11">
    <property type="entry name" value="HEXOSYLTRANSFERASE"/>
    <property type="match status" value="1"/>
</dbReference>
<keyword evidence="5 9" id="KW-0735">Signal-anchor</keyword>
<keyword evidence="7 9" id="KW-0333">Golgi apparatus</keyword>
<dbReference type="Gene3D" id="3.90.550.50">
    <property type="match status" value="1"/>
</dbReference>
<dbReference type="Pfam" id="PF05679">
    <property type="entry name" value="CHGN"/>
    <property type="match status" value="1"/>
</dbReference>
<evidence type="ECO:0000256" key="1">
    <source>
        <dbReference type="ARBA" id="ARBA00004447"/>
    </source>
</evidence>
<dbReference type="InterPro" id="IPR051227">
    <property type="entry name" value="CS_glycosyltransferase"/>
</dbReference>
<organism evidence="10 11">
    <name type="scientific">Saccoglossus kowalevskii</name>
    <name type="common">Acorn worm</name>
    <dbReference type="NCBI Taxonomy" id="10224"/>
    <lineage>
        <taxon>Eukaryota</taxon>
        <taxon>Metazoa</taxon>
        <taxon>Hemichordata</taxon>
        <taxon>Enteropneusta</taxon>
        <taxon>Harrimaniidae</taxon>
        <taxon>Saccoglossus</taxon>
    </lineage>
</organism>
<evidence type="ECO:0000256" key="5">
    <source>
        <dbReference type="ARBA" id="ARBA00022968"/>
    </source>
</evidence>
<evidence type="ECO:0000256" key="8">
    <source>
        <dbReference type="ARBA" id="ARBA00023136"/>
    </source>
</evidence>
<gene>
    <name evidence="11" type="primary">LOC100368206</name>
</gene>
<keyword evidence="4 9" id="KW-0812">Transmembrane</keyword>
<dbReference type="EC" id="2.4.1.-" evidence="9"/>
<dbReference type="PANTHER" id="PTHR12369">
    <property type="entry name" value="CHONDROITIN SYNTHASE"/>
    <property type="match status" value="1"/>
</dbReference>
<evidence type="ECO:0000256" key="3">
    <source>
        <dbReference type="ARBA" id="ARBA00022679"/>
    </source>
</evidence>
<keyword evidence="3 9" id="KW-0808">Transferase</keyword>
<dbReference type="RefSeq" id="XP_002740525.1">
    <property type="nucleotide sequence ID" value="XM_002740479.2"/>
</dbReference>
<evidence type="ECO:0000256" key="4">
    <source>
        <dbReference type="ARBA" id="ARBA00022692"/>
    </source>
</evidence>
<keyword evidence="10" id="KW-1185">Reference proteome</keyword>
<dbReference type="Proteomes" id="UP000694865">
    <property type="component" value="Unplaced"/>
</dbReference>
<comment type="subcellular location">
    <subcellularLocation>
        <location evidence="1 9">Golgi apparatus</location>
        <location evidence="1 9">Golgi stack membrane</location>
        <topology evidence="1 9">Single-pass type II membrane protein</topology>
    </subcellularLocation>
</comment>
<evidence type="ECO:0000256" key="6">
    <source>
        <dbReference type="ARBA" id="ARBA00022989"/>
    </source>
</evidence>
<comment type="similarity">
    <text evidence="2 9">Belongs to the chondroitin N-acetylgalactosaminyltransferase family.</text>
</comment>
<protein>
    <recommendedName>
        <fullName evidence="9">Hexosyltransferase</fullName>
        <ecNumber evidence="9">2.4.1.-</ecNumber>
    </recommendedName>
</protein>
<dbReference type="InterPro" id="IPR029044">
    <property type="entry name" value="Nucleotide-diphossugar_trans"/>
</dbReference>
<keyword evidence="6 9" id="KW-1133">Transmembrane helix</keyword>
<evidence type="ECO:0000256" key="2">
    <source>
        <dbReference type="ARBA" id="ARBA00009239"/>
    </source>
</evidence>
<feature type="transmembrane region" description="Helical" evidence="9">
    <location>
        <begin position="12"/>
        <end position="32"/>
    </location>
</feature>
<evidence type="ECO:0000256" key="7">
    <source>
        <dbReference type="ARBA" id="ARBA00023034"/>
    </source>
</evidence>
<proteinExistence type="inferred from homology"/>
<sequence length="769" mass="88297">MVVRRSRGYSRQVLGISIGLLCGFFLATWLRLRWVPSMKTCHDSNIPETGIEMRTLEPPDTGRNFIFVGVMTAKKYLSTRASAVNRTWAKTVPGKVVFFSSADSNSSLRGLPLVSLPGVDDSYPPQKKSFMMLKYMHDNFIDKYEWFMRADDDVYLRGDKLETFLRSVNSSQRLFIGQAGLGNEEEFGKLYFNHGENFCMGGPGMIFSRETLRKIVPNISHCLKNLYSTHEDVEVGRCVKKFAGVDCTWSYEMQQLFYHKYFAKDAFTGNLHTSEVHKAITLHPIKSIPHFHRLHSYLESQRIAYLQLKTLRTLREINEMNRLLKIPLIDDRTENTKLGSTPDLVRYMPNIYDETIAWDFFTKSLYSLKYDTPKRGLDKTLQVALEDIVLQVMEMINRNSLARGRTIDYQEILYGYRRIIPTHGVDYILDLLLMYRRHKGKKRNVPVRRHAYLQQSFGKIQFIEELTNDVITKPASDVRSANSLTNFANGVSSGAFGNVASVMYSKQTIHFVLPLAGRFETLKRFMQNFERTCLVTKEDVKLVVVLFKTAQNDQSLEIIKLISHYQELYPNSELRILSAMGEFARGLALELGASQYPSDALLFFVDVDIHFSSGFLYRCRKNTKQGKLIYYPEVFSQYEPRVVYPHKQTPVTNILINKQTGFFRHYGFGIVCVYNSDVSSVGGMDASIVGWGLEDVDLYNKFVISNMTVFRSPDVGLVHIYHPVICDEALEPKQYQMCLGSRTSTYGSPSQLSNIIQNSKHKHKETSKT</sequence>
<dbReference type="InterPro" id="IPR008428">
    <property type="entry name" value="Chond_GalNAc"/>
</dbReference>
<evidence type="ECO:0000313" key="10">
    <source>
        <dbReference type="Proteomes" id="UP000694865"/>
    </source>
</evidence>
<dbReference type="Gene3D" id="3.90.550.10">
    <property type="entry name" value="Spore Coat Polysaccharide Biosynthesis Protein SpsA, Chain A"/>
    <property type="match status" value="1"/>
</dbReference>